<dbReference type="Proteomes" id="UP001277471">
    <property type="component" value="Unassembled WGS sequence"/>
</dbReference>
<organism evidence="1 2">
    <name type="scientific">Azospirillum brasilense</name>
    <dbReference type="NCBI Taxonomy" id="192"/>
    <lineage>
        <taxon>Bacteria</taxon>
        <taxon>Pseudomonadati</taxon>
        <taxon>Pseudomonadota</taxon>
        <taxon>Alphaproteobacteria</taxon>
        <taxon>Rhodospirillales</taxon>
        <taxon>Azospirillaceae</taxon>
        <taxon>Azospirillum</taxon>
    </lineage>
</organism>
<name>A0ABU4NX16_AZOBR</name>
<comment type="caution">
    <text evidence="1">The sequence shown here is derived from an EMBL/GenBank/DDBJ whole genome shotgun (WGS) entry which is preliminary data.</text>
</comment>
<evidence type="ECO:0000313" key="2">
    <source>
        <dbReference type="Proteomes" id="UP001277471"/>
    </source>
</evidence>
<proteinExistence type="predicted"/>
<dbReference type="GeneID" id="62009380"/>
<dbReference type="EMBL" id="JAWXYC010000001">
    <property type="protein sequence ID" value="MDX5949753.1"/>
    <property type="molecule type" value="Genomic_DNA"/>
</dbReference>
<keyword evidence="2" id="KW-1185">Reference proteome</keyword>
<gene>
    <name evidence="1" type="ORF">SIM66_00825</name>
</gene>
<evidence type="ECO:0000313" key="1">
    <source>
        <dbReference type="EMBL" id="MDX5949753.1"/>
    </source>
</evidence>
<sequence length="58" mass="6217">MSWLIENIGTVYMIASSVVGTAAVIAAATPTPKDDEWVAKARKVLDLLAFNVGNARNR</sequence>
<dbReference type="RefSeq" id="WP_015989361.1">
    <property type="nucleotide sequence ID" value="NZ_CP032342.1"/>
</dbReference>
<protein>
    <submittedName>
        <fullName evidence="1">Uncharacterized protein</fullName>
    </submittedName>
</protein>
<accession>A0ABU4NX16</accession>
<reference evidence="1 2" key="1">
    <citation type="submission" date="2023-11" db="EMBL/GenBank/DDBJ databases">
        <title>MicrobeMod: A computational toolkit for identifying prokaryotic methylation and restriction-modification with nanopore sequencing.</title>
        <authorList>
            <person name="Crits-Christoph A."/>
            <person name="Kang S.C."/>
            <person name="Lee H."/>
            <person name="Ostrov N."/>
        </authorList>
    </citation>
    <scope>NUCLEOTIDE SEQUENCE [LARGE SCALE GENOMIC DNA]</scope>
    <source>
        <strain evidence="1 2">ATCC 29145</strain>
    </source>
</reference>